<keyword evidence="3" id="KW-1185">Reference proteome</keyword>
<reference evidence="2 3" key="1">
    <citation type="journal article" date="2020" name="ISME J.">
        <title>Uncovering the hidden diversity of litter-decomposition mechanisms in mushroom-forming fungi.</title>
        <authorList>
            <person name="Floudas D."/>
            <person name="Bentzer J."/>
            <person name="Ahren D."/>
            <person name="Johansson T."/>
            <person name="Persson P."/>
            <person name="Tunlid A."/>
        </authorList>
    </citation>
    <scope>NUCLEOTIDE SEQUENCE [LARGE SCALE GENOMIC DNA]</scope>
    <source>
        <strain evidence="2 3">CBS 661.87</strain>
    </source>
</reference>
<accession>A0A8H5H8S7</accession>
<evidence type="ECO:0000313" key="3">
    <source>
        <dbReference type="Proteomes" id="UP000565441"/>
    </source>
</evidence>
<dbReference type="OrthoDB" id="2364174at2759"/>
<evidence type="ECO:0000256" key="1">
    <source>
        <dbReference type="SAM" id="Coils"/>
    </source>
</evidence>
<dbReference type="EMBL" id="JAACJP010000018">
    <property type="protein sequence ID" value="KAF5378814.1"/>
    <property type="molecule type" value="Genomic_DNA"/>
</dbReference>
<name>A0A8H5H8S7_9AGAR</name>
<organism evidence="2 3">
    <name type="scientific">Tricholomella constricta</name>
    <dbReference type="NCBI Taxonomy" id="117010"/>
    <lineage>
        <taxon>Eukaryota</taxon>
        <taxon>Fungi</taxon>
        <taxon>Dikarya</taxon>
        <taxon>Basidiomycota</taxon>
        <taxon>Agaricomycotina</taxon>
        <taxon>Agaricomycetes</taxon>
        <taxon>Agaricomycetidae</taxon>
        <taxon>Agaricales</taxon>
        <taxon>Tricholomatineae</taxon>
        <taxon>Lyophyllaceae</taxon>
        <taxon>Tricholomella</taxon>
    </lineage>
</organism>
<feature type="coiled-coil region" evidence="1">
    <location>
        <begin position="164"/>
        <end position="191"/>
    </location>
</feature>
<protein>
    <submittedName>
        <fullName evidence="2">Uncharacterized protein</fullName>
    </submittedName>
</protein>
<gene>
    <name evidence="2" type="ORF">D9615_007013</name>
</gene>
<proteinExistence type="predicted"/>
<keyword evidence="1" id="KW-0175">Coiled coil</keyword>
<dbReference type="AlphaFoldDB" id="A0A8H5H8S7"/>
<dbReference type="Proteomes" id="UP000565441">
    <property type="component" value="Unassembled WGS sequence"/>
</dbReference>
<sequence length="307" mass="34620">MPKAAPFTRKPGIEKLPLAVRKDIRDSYESEKEGFETTISELLGTPFHVNVNAGEVWAYNLPDSNMSAGGILKGYVEGFIDALKDYVERYGEEGKTHFNDAVTQSELTVNVNELGDEAETISADIKDGVFRILFHHQKMGYNQSDLKEFLLKAVEDVPRAGLSITAKNSIEEDYNEQIEELTKEIGEIIAMPDVILDPNFEENYAALDAVMKDKDWHWGFGRATFQYFSEGLKYQLNSQGFKDDDMLQEGLAEYLQSKTFKIRVVPQTKNDDIIETVLEGGVVYIQMTAQNWWYNTGDAGSGLIDLL</sequence>
<comment type="caution">
    <text evidence="2">The sequence shown here is derived from an EMBL/GenBank/DDBJ whole genome shotgun (WGS) entry which is preliminary data.</text>
</comment>
<evidence type="ECO:0000313" key="2">
    <source>
        <dbReference type="EMBL" id="KAF5378814.1"/>
    </source>
</evidence>